<dbReference type="RefSeq" id="WP_012725260.1">
    <property type="nucleotide sequence ID" value="NC_012669.1"/>
</dbReference>
<sequence length="178" mass="18873">MRRQSKILRRALAAATLTTAALATSAAAAGTGTTASETPAGASSAAPMAGGHICRQEPSNCWTDVDDDPPMPGDSGGRDGHAHYRYSGPRGDYGVYTSFDAFDEHLYINAWWSRGSVARVNVWIEGQGWVTYRAAAGTNREAIEIGYGGDVAEGSEVWIQTCWGESDAFCTGYAKARA</sequence>
<protein>
    <recommendedName>
        <fullName evidence="5">Secreted protein</fullName>
    </recommendedName>
</protein>
<evidence type="ECO:0000256" key="1">
    <source>
        <dbReference type="SAM" id="MobiDB-lite"/>
    </source>
</evidence>
<evidence type="ECO:0008006" key="5">
    <source>
        <dbReference type="Google" id="ProtNLM"/>
    </source>
</evidence>
<accession>C5BVP0</accession>
<feature type="signal peptide" evidence="2">
    <location>
        <begin position="1"/>
        <end position="28"/>
    </location>
</feature>
<proteinExistence type="predicted"/>
<evidence type="ECO:0000313" key="4">
    <source>
        <dbReference type="Proteomes" id="UP000007962"/>
    </source>
</evidence>
<dbReference type="OrthoDB" id="4990479at2"/>
<keyword evidence="2" id="KW-0732">Signal</keyword>
<dbReference type="AlphaFoldDB" id="C5BVP0"/>
<feature type="region of interest" description="Disordered" evidence="1">
    <location>
        <begin position="28"/>
        <end position="83"/>
    </location>
</feature>
<reference evidence="3 4" key="1">
    <citation type="journal article" date="2009" name="Stand. Genomic Sci.">
        <title>Complete genome sequence of Beutenbergia cavernae type strain (HKI 0122).</title>
        <authorList>
            <person name="Land M."/>
            <person name="Pukall R."/>
            <person name="Abt B."/>
            <person name="Goker M."/>
            <person name="Rohde M."/>
            <person name="Glavina Del Rio T."/>
            <person name="Tice H."/>
            <person name="Copeland A."/>
            <person name="Cheng J.F."/>
            <person name="Lucas S."/>
            <person name="Chen F."/>
            <person name="Nolan M."/>
            <person name="Bruce D."/>
            <person name="Goodwin L."/>
            <person name="Pitluck S."/>
            <person name="Ivanova N."/>
            <person name="Mavromatis K."/>
            <person name="Ovchinnikova G."/>
            <person name="Pati A."/>
            <person name="Chen A."/>
            <person name="Palaniappan K."/>
            <person name="Hauser L."/>
            <person name="Chang Y.J."/>
            <person name="Jefferies C.C."/>
            <person name="Saunders E."/>
            <person name="Brettin T."/>
            <person name="Detter J.C."/>
            <person name="Han C."/>
            <person name="Chain P."/>
            <person name="Bristow J."/>
            <person name="Eisen J.A."/>
            <person name="Markowitz V."/>
            <person name="Hugenholtz P."/>
            <person name="Kyrpides N.C."/>
            <person name="Klenk H.P."/>
            <person name="Lapidus A."/>
        </authorList>
    </citation>
    <scope>NUCLEOTIDE SEQUENCE [LARGE SCALE GENOMIC DNA]</scope>
    <source>
        <strain evidence="4">ATCC BAA-8 / DSM 12333 / NBRC 16432</strain>
    </source>
</reference>
<dbReference type="KEGG" id="bcv:Bcav_0215"/>
<organism evidence="3 4">
    <name type="scientific">Beutenbergia cavernae (strain ATCC BAA-8 / DSM 12333 / CCUG 43141 / JCM 11478 / NBRC 16432 / NCIMB 13614 / HKI 0122)</name>
    <dbReference type="NCBI Taxonomy" id="471853"/>
    <lineage>
        <taxon>Bacteria</taxon>
        <taxon>Bacillati</taxon>
        <taxon>Actinomycetota</taxon>
        <taxon>Actinomycetes</taxon>
        <taxon>Micrococcales</taxon>
        <taxon>Beutenbergiaceae</taxon>
        <taxon>Beutenbergia</taxon>
    </lineage>
</organism>
<evidence type="ECO:0000256" key="2">
    <source>
        <dbReference type="SAM" id="SignalP"/>
    </source>
</evidence>
<dbReference type="HOGENOM" id="CLU_1559966_0_0_11"/>
<name>C5BVP0_BEUC1</name>
<dbReference type="EMBL" id="CP001618">
    <property type="protein sequence ID" value="ACQ78480.1"/>
    <property type="molecule type" value="Genomic_DNA"/>
</dbReference>
<feature type="chain" id="PRO_5002946705" description="Secreted protein" evidence="2">
    <location>
        <begin position="29"/>
        <end position="178"/>
    </location>
</feature>
<dbReference type="Proteomes" id="UP000007962">
    <property type="component" value="Chromosome"/>
</dbReference>
<feature type="compositionally biased region" description="Low complexity" evidence="1">
    <location>
        <begin position="28"/>
        <end position="51"/>
    </location>
</feature>
<keyword evidence="4" id="KW-1185">Reference proteome</keyword>
<gene>
    <name evidence="3" type="ordered locus">Bcav_0215</name>
</gene>
<evidence type="ECO:0000313" key="3">
    <source>
        <dbReference type="EMBL" id="ACQ78480.1"/>
    </source>
</evidence>